<name>A0AAW0IW72_QUESU</name>
<gene>
    <name evidence="2" type="primary">Hebp2</name>
    <name evidence="2" type="ORF">CFP56_041177</name>
</gene>
<dbReference type="FunFam" id="3.20.80.10:FF:000002">
    <property type="entry name" value="Heme-binding protein 2"/>
    <property type="match status" value="1"/>
</dbReference>
<organism evidence="2 3">
    <name type="scientific">Quercus suber</name>
    <name type="common">Cork oak</name>
    <dbReference type="NCBI Taxonomy" id="58331"/>
    <lineage>
        <taxon>Eukaryota</taxon>
        <taxon>Viridiplantae</taxon>
        <taxon>Streptophyta</taxon>
        <taxon>Embryophyta</taxon>
        <taxon>Tracheophyta</taxon>
        <taxon>Spermatophyta</taxon>
        <taxon>Magnoliopsida</taxon>
        <taxon>eudicotyledons</taxon>
        <taxon>Gunneridae</taxon>
        <taxon>Pentapetalae</taxon>
        <taxon>rosids</taxon>
        <taxon>fabids</taxon>
        <taxon>Fagales</taxon>
        <taxon>Fagaceae</taxon>
        <taxon>Quercus</taxon>
    </lineage>
</organism>
<comment type="caution">
    <text evidence="2">The sequence shown here is derived from an EMBL/GenBank/DDBJ whole genome shotgun (WGS) entry which is preliminary data.</text>
</comment>
<sequence>MYLAIIVLYFYFSNSCNLLHYGHAIESPQYTVVHSESDFEVRLYTESSWMSAHVLGTTSFDFKESTKDGFHSNSCNLLHYGHAIESPQYTVVHSESDFEVRLYTESSWMSAHVLGTTSFDFKESTKDGFHRLYEYIHGGNLNSSDIVMTAPVLTSINSSSSSGSDYFVRFYIPAKYGGNPPQPNPELNVQLVKWKSHCIAVRKFTGFANDDEINKEIEALVNSLNKHKSGKAAILEDKSYYSVAQYNASYHLSGRLNEVWINVSGFTAEGCPHYQGNY</sequence>
<dbReference type="InterPro" id="IPR006917">
    <property type="entry name" value="SOUL_heme-bd"/>
</dbReference>
<evidence type="ECO:0000256" key="1">
    <source>
        <dbReference type="ARBA" id="ARBA00009817"/>
    </source>
</evidence>
<dbReference type="Gene3D" id="3.20.80.10">
    <property type="entry name" value="Regulatory factor, effector binding domain"/>
    <property type="match status" value="1"/>
</dbReference>
<evidence type="ECO:0000313" key="3">
    <source>
        <dbReference type="Proteomes" id="UP000237347"/>
    </source>
</evidence>
<dbReference type="SUPFAM" id="SSF55136">
    <property type="entry name" value="Probable bacterial effector-binding domain"/>
    <property type="match status" value="2"/>
</dbReference>
<protein>
    <submittedName>
        <fullName evidence="2">Heme-binding protein 2</fullName>
    </submittedName>
</protein>
<dbReference type="AlphaFoldDB" id="A0AAW0IW72"/>
<accession>A0AAW0IW72</accession>
<reference evidence="2 3" key="1">
    <citation type="journal article" date="2018" name="Sci. Data">
        <title>The draft genome sequence of cork oak.</title>
        <authorList>
            <person name="Ramos A.M."/>
            <person name="Usie A."/>
            <person name="Barbosa P."/>
            <person name="Barros P.M."/>
            <person name="Capote T."/>
            <person name="Chaves I."/>
            <person name="Simoes F."/>
            <person name="Abreu I."/>
            <person name="Carrasquinho I."/>
            <person name="Faro C."/>
            <person name="Guimaraes J.B."/>
            <person name="Mendonca D."/>
            <person name="Nobrega F."/>
            <person name="Rodrigues L."/>
            <person name="Saibo N.J.M."/>
            <person name="Varela M.C."/>
            <person name="Egas C."/>
            <person name="Matos J."/>
            <person name="Miguel C.M."/>
            <person name="Oliveira M.M."/>
            <person name="Ricardo C.P."/>
            <person name="Goncalves S."/>
        </authorList>
    </citation>
    <scope>NUCLEOTIDE SEQUENCE [LARGE SCALE GENOMIC DNA]</scope>
    <source>
        <strain evidence="3">cv. HL8</strain>
    </source>
</reference>
<dbReference type="EMBL" id="PKMF04000820">
    <property type="protein sequence ID" value="KAK7818573.1"/>
    <property type="molecule type" value="Genomic_DNA"/>
</dbReference>
<proteinExistence type="inferred from homology"/>
<dbReference type="InterPro" id="IPR011256">
    <property type="entry name" value="Reg_factor_effector_dom_sf"/>
</dbReference>
<comment type="similarity">
    <text evidence="1">Belongs to the HEBP family.</text>
</comment>
<keyword evidence="3" id="KW-1185">Reference proteome</keyword>
<evidence type="ECO:0000313" key="2">
    <source>
        <dbReference type="EMBL" id="KAK7818573.1"/>
    </source>
</evidence>
<dbReference type="Pfam" id="PF04832">
    <property type="entry name" value="SOUL"/>
    <property type="match status" value="1"/>
</dbReference>
<dbReference type="PANTHER" id="PTHR11220">
    <property type="entry name" value="HEME-BINDING PROTEIN-RELATED"/>
    <property type="match status" value="1"/>
</dbReference>
<dbReference type="Proteomes" id="UP000237347">
    <property type="component" value="Unassembled WGS sequence"/>
</dbReference>
<dbReference type="PANTHER" id="PTHR11220:SF36">
    <property type="entry name" value="SOUL HEME-BINDING PROTEIN"/>
    <property type="match status" value="1"/>
</dbReference>